<protein>
    <submittedName>
        <fullName evidence="1">Uncharacterized protein</fullName>
    </submittedName>
</protein>
<proteinExistence type="predicted"/>
<keyword evidence="2" id="KW-1185">Reference proteome</keyword>
<evidence type="ECO:0000313" key="1">
    <source>
        <dbReference type="EMBL" id="RKP38971.1"/>
    </source>
</evidence>
<dbReference type="AlphaFoldDB" id="A0A4Q0A0L9"/>
<name>A0A4Q0A0L9_9FUNG</name>
<accession>A0A4Q0A0L9</accession>
<reference evidence="2" key="1">
    <citation type="journal article" date="2018" name="Nat. Microbiol.">
        <title>Leveraging single-cell genomics to expand the fungal tree of life.</title>
        <authorList>
            <person name="Ahrendt S.R."/>
            <person name="Quandt C.A."/>
            <person name="Ciobanu D."/>
            <person name="Clum A."/>
            <person name="Salamov A."/>
            <person name="Andreopoulos B."/>
            <person name="Cheng J.F."/>
            <person name="Woyke T."/>
            <person name="Pelin A."/>
            <person name="Henrissat B."/>
            <person name="Reynolds N.K."/>
            <person name="Benny G.L."/>
            <person name="Smith M.E."/>
            <person name="James T.Y."/>
            <person name="Grigoriev I.V."/>
        </authorList>
    </citation>
    <scope>NUCLEOTIDE SEQUENCE [LARGE SCALE GENOMIC DNA]</scope>
    <source>
        <strain evidence="2">RSA 468</strain>
    </source>
</reference>
<dbReference type="SUPFAM" id="SSF48371">
    <property type="entry name" value="ARM repeat"/>
    <property type="match status" value="1"/>
</dbReference>
<dbReference type="Proteomes" id="UP000268162">
    <property type="component" value="Unassembled WGS sequence"/>
</dbReference>
<sequence>MESLISLSTSLRQVSDLDSRRSTALLQTVLRGLLDRTSNLAAPIPDPTRHYPCLERAAQPKVYADPTKFETLKSLLFHDNKLIVIQTIQSINSLTVGFPPTLRTLEKCRCLFAIHRLLLSPNHSNVIRMKCIEALCLYLLPEPECQPLHDSSLFTPVVKTDLSQTRSLTQDEKYNILVDIFGPRFVRHLNQSLITDS</sequence>
<dbReference type="EMBL" id="ML002311">
    <property type="protein sequence ID" value="RKP38971.1"/>
    <property type="molecule type" value="Genomic_DNA"/>
</dbReference>
<evidence type="ECO:0000313" key="2">
    <source>
        <dbReference type="Proteomes" id="UP000268162"/>
    </source>
</evidence>
<gene>
    <name evidence="1" type="ORF">BJ085DRAFT_34377</name>
</gene>
<dbReference type="InterPro" id="IPR016024">
    <property type="entry name" value="ARM-type_fold"/>
</dbReference>
<organism evidence="1 2">
    <name type="scientific">Dimargaris cristalligena</name>
    <dbReference type="NCBI Taxonomy" id="215637"/>
    <lineage>
        <taxon>Eukaryota</taxon>
        <taxon>Fungi</taxon>
        <taxon>Fungi incertae sedis</taxon>
        <taxon>Zoopagomycota</taxon>
        <taxon>Kickxellomycotina</taxon>
        <taxon>Dimargaritomycetes</taxon>
        <taxon>Dimargaritales</taxon>
        <taxon>Dimargaritaceae</taxon>
        <taxon>Dimargaris</taxon>
    </lineage>
</organism>